<proteinExistence type="predicted"/>
<feature type="domain" description="Fido" evidence="1">
    <location>
        <begin position="6"/>
        <end position="125"/>
    </location>
</feature>
<dbReference type="PANTHER" id="PTHR39426">
    <property type="entry name" value="HOMOLOGY TO DEATH-ON-CURING PROTEIN OF PHAGE P1"/>
    <property type="match status" value="1"/>
</dbReference>
<dbReference type="Proteomes" id="UP000199577">
    <property type="component" value="Unassembled WGS sequence"/>
</dbReference>
<sequence>MAYNYFETDYAIRIHDKIIEISGGSPGIKDFGNIDSPLTHIQNDDYYPEFEDKITHLIFSFNKFHAFNDGNKRTSIALGAFFLEINGLGGFVDKFIIEMENIAVTVADNIIDKELLQEIVAAIINEPDYSEALKLKIVDALLQVDHKKETLNLGKGFYKDL</sequence>
<dbReference type="RefSeq" id="WP_090973306.1">
    <property type="nucleotide sequence ID" value="NZ_FOLL01000007.1"/>
</dbReference>
<dbReference type="GO" id="GO:0016301">
    <property type="term" value="F:kinase activity"/>
    <property type="evidence" value="ECO:0007669"/>
    <property type="project" value="InterPro"/>
</dbReference>
<evidence type="ECO:0000259" key="1">
    <source>
        <dbReference type="PROSITE" id="PS51459"/>
    </source>
</evidence>
<gene>
    <name evidence="2" type="ORF">SAMN05421747_10746</name>
</gene>
<evidence type="ECO:0000313" key="3">
    <source>
        <dbReference type="Proteomes" id="UP000199577"/>
    </source>
</evidence>
<protein>
    <submittedName>
        <fullName evidence="2">Death on curing protein</fullName>
    </submittedName>
</protein>
<dbReference type="PANTHER" id="PTHR39426:SF1">
    <property type="entry name" value="HOMOLOGY TO DEATH-ON-CURING PROTEIN OF PHAGE P1"/>
    <property type="match status" value="1"/>
</dbReference>
<dbReference type="STRING" id="623281.SAMN05421747_10746"/>
<name>A0A1I1HPT9_9SPHI</name>
<keyword evidence="3" id="KW-1185">Reference proteome</keyword>
<dbReference type="EMBL" id="FOLL01000007">
    <property type="protein sequence ID" value="SFC25891.1"/>
    <property type="molecule type" value="Genomic_DNA"/>
</dbReference>
<evidence type="ECO:0000313" key="2">
    <source>
        <dbReference type="EMBL" id="SFC25891.1"/>
    </source>
</evidence>
<dbReference type="InterPro" id="IPR053737">
    <property type="entry name" value="Type_II_TA_Toxin"/>
</dbReference>
<dbReference type="AlphaFoldDB" id="A0A1I1HPT9"/>
<dbReference type="Pfam" id="PF02661">
    <property type="entry name" value="Fic"/>
    <property type="match status" value="1"/>
</dbReference>
<dbReference type="OrthoDB" id="9802752at2"/>
<organism evidence="2 3">
    <name type="scientific">Parapedobacter composti</name>
    <dbReference type="NCBI Taxonomy" id="623281"/>
    <lineage>
        <taxon>Bacteria</taxon>
        <taxon>Pseudomonadati</taxon>
        <taxon>Bacteroidota</taxon>
        <taxon>Sphingobacteriia</taxon>
        <taxon>Sphingobacteriales</taxon>
        <taxon>Sphingobacteriaceae</taxon>
        <taxon>Parapedobacter</taxon>
    </lineage>
</organism>
<dbReference type="SUPFAM" id="SSF140931">
    <property type="entry name" value="Fic-like"/>
    <property type="match status" value="1"/>
</dbReference>
<dbReference type="NCBIfam" id="TIGR01550">
    <property type="entry name" value="DOC_P1"/>
    <property type="match status" value="1"/>
</dbReference>
<dbReference type="PROSITE" id="PS51459">
    <property type="entry name" value="FIDO"/>
    <property type="match status" value="1"/>
</dbReference>
<dbReference type="InterPro" id="IPR036597">
    <property type="entry name" value="Fido-like_dom_sf"/>
</dbReference>
<dbReference type="InterPro" id="IPR003812">
    <property type="entry name" value="Fido"/>
</dbReference>
<reference evidence="2 3" key="1">
    <citation type="submission" date="2016-10" db="EMBL/GenBank/DDBJ databases">
        <authorList>
            <person name="de Groot N.N."/>
        </authorList>
    </citation>
    <scope>NUCLEOTIDE SEQUENCE [LARGE SCALE GENOMIC DNA]</scope>
    <source>
        <strain evidence="2 3">DSM 22900</strain>
    </source>
</reference>
<dbReference type="InterPro" id="IPR006440">
    <property type="entry name" value="Doc"/>
</dbReference>
<dbReference type="Gene3D" id="1.20.120.1870">
    <property type="entry name" value="Fic/DOC protein, Fido domain"/>
    <property type="match status" value="1"/>
</dbReference>
<accession>A0A1I1HPT9</accession>